<evidence type="ECO:0000313" key="2">
    <source>
        <dbReference type="EMBL" id="MBC2768556.1"/>
    </source>
</evidence>
<name>A0A842HJU3_9BURK</name>
<protein>
    <submittedName>
        <fullName evidence="2">Uncharacterized protein</fullName>
    </submittedName>
</protein>
<keyword evidence="3" id="KW-1185">Reference proteome</keyword>
<comment type="caution">
    <text evidence="2">The sequence shown here is derived from an EMBL/GenBank/DDBJ whole genome shotgun (WGS) entry which is preliminary data.</text>
</comment>
<evidence type="ECO:0000256" key="1">
    <source>
        <dbReference type="SAM" id="MobiDB-lite"/>
    </source>
</evidence>
<sequence>MKTTLPIGGGFAGGLAATLGPAIKSFAQAKGGSIMAGAQGALMGAKTAEAGENARGLAMTNNARVDPFAVLNDPQIAEYISKNPSYANALRTGLAVFGATGEGDIATMLSKIQGADLTGQGVERGNAGDLPGQNRLVSAATGKTYEPFKAVGETGYVVDGGTGGMTRSAPGMSNVKPTTLMQNLAAAGFVPGTPEYQQAVLNGTRQGTTVNVGAGDKAWDTESAKLFAKRYDDITAGAMNAQQMMGMYDLAEQALDSGVRTGFGADTEIGLRQFGAALGIDTSPEKLAGGELIRAIQNRMALAMRSPDGGMGMPGALSDRDIQFLKDSQVGIDRSPEGNRRMLQAFRAMEKRKIELSKLADDYIEKNGRLDTGFNAAVRQYANQNPLFESAGSAVSGPAQPANTAKGPGRQFEYEGRRGIMYQDGSYEWVN</sequence>
<dbReference type="EMBL" id="JACJUU010000001">
    <property type="protein sequence ID" value="MBC2768556.1"/>
    <property type="molecule type" value="Genomic_DNA"/>
</dbReference>
<accession>A0A842HJU3</accession>
<proteinExistence type="predicted"/>
<gene>
    <name evidence="2" type="ORF">GTU67_01335</name>
</gene>
<evidence type="ECO:0000313" key="3">
    <source>
        <dbReference type="Proteomes" id="UP000545386"/>
    </source>
</evidence>
<dbReference type="Proteomes" id="UP000545386">
    <property type="component" value="Unassembled WGS sequence"/>
</dbReference>
<dbReference type="AlphaFoldDB" id="A0A842HJU3"/>
<dbReference type="RefSeq" id="WP_185778394.1">
    <property type="nucleotide sequence ID" value="NZ_JACJUU010000001.1"/>
</dbReference>
<reference evidence="2 3" key="1">
    <citation type="submission" date="2020-08" db="EMBL/GenBank/DDBJ databases">
        <title>Paraeoetvoesia sp. YC-7-48 draft genome sequence.</title>
        <authorList>
            <person name="Yao L."/>
        </authorList>
    </citation>
    <scope>NUCLEOTIDE SEQUENCE [LARGE SCALE GENOMIC DNA]</scope>
    <source>
        <strain evidence="3">YC-7-48</strain>
    </source>
</reference>
<feature type="region of interest" description="Disordered" evidence="1">
    <location>
        <begin position="391"/>
        <end position="411"/>
    </location>
</feature>
<organism evidence="2 3">
    <name type="scientific">Pusillimonas minor</name>
    <dbReference type="NCBI Taxonomy" id="2697024"/>
    <lineage>
        <taxon>Bacteria</taxon>
        <taxon>Pseudomonadati</taxon>
        <taxon>Pseudomonadota</taxon>
        <taxon>Betaproteobacteria</taxon>
        <taxon>Burkholderiales</taxon>
        <taxon>Alcaligenaceae</taxon>
        <taxon>Pusillimonas</taxon>
    </lineage>
</organism>